<evidence type="ECO:0000313" key="3">
    <source>
        <dbReference type="Proteomes" id="UP001595791"/>
    </source>
</evidence>
<dbReference type="Gene3D" id="3.40.630.30">
    <property type="match status" value="1"/>
</dbReference>
<accession>A0ABV8MUA3</accession>
<gene>
    <name evidence="2" type="ORF">ACFOW7_20915</name>
</gene>
<comment type="caution">
    <text evidence="2">The sequence shown here is derived from an EMBL/GenBank/DDBJ whole genome shotgun (WGS) entry which is preliminary data.</text>
</comment>
<protein>
    <submittedName>
        <fullName evidence="2">GNAT family N-acetyltransferase</fullName>
        <ecNumber evidence="2">2.3.-.-</ecNumber>
    </submittedName>
</protein>
<dbReference type="RefSeq" id="WP_378168336.1">
    <property type="nucleotide sequence ID" value="NZ_JBHSBU010000002.1"/>
</dbReference>
<dbReference type="Proteomes" id="UP001595791">
    <property type="component" value="Unassembled WGS sequence"/>
</dbReference>
<keyword evidence="2" id="KW-0808">Transferase</keyword>
<dbReference type="EMBL" id="JBHSBU010000002">
    <property type="protein sequence ID" value="MFC4161803.1"/>
    <property type="molecule type" value="Genomic_DNA"/>
</dbReference>
<dbReference type="SUPFAM" id="SSF55729">
    <property type="entry name" value="Acyl-CoA N-acyltransferases (Nat)"/>
    <property type="match status" value="1"/>
</dbReference>
<proteinExistence type="predicted"/>
<sequence length="201" mass="22683">MSRLLYRGHHIDLRLQGPDDLPTLFEWAVDPAFAFFQPQQSWAYPTLEAMATRQQWLAHFEPPIEIGIVIEHAPSHIPIGAVLLSALDHHNGKGELSLYLARGRGTRCTWEALHAAIDGSFTLLGLDKLIFQVLADNAAAHGPLTRFSVCREGVLRGEIRGEDGQRHDVWRYGLLKTEWPTCPLADWLRRVAPLREKENPA</sequence>
<evidence type="ECO:0000313" key="2">
    <source>
        <dbReference type="EMBL" id="MFC4161803.1"/>
    </source>
</evidence>
<feature type="domain" description="N-acetyltransferase" evidence="1">
    <location>
        <begin position="13"/>
        <end position="140"/>
    </location>
</feature>
<reference evidence="3" key="1">
    <citation type="journal article" date="2019" name="Int. J. Syst. Evol. Microbiol.">
        <title>The Global Catalogue of Microorganisms (GCM) 10K type strain sequencing project: providing services to taxonomists for standard genome sequencing and annotation.</title>
        <authorList>
            <consortium name="The Broad Institute Genomics Platform"/>
            <consortium name="The Broad Institute Genome Sequencing Center for Infectious Disease"/>
            <person name="Wu L."/>
            <person name="Ma J."/>
        </authorList>
    </citation>
    <scope>NUCLEOTIDE SEQUENCE [LARGE SCALE GENOMIC DNA]</scope>
    <source>
        <strain evidence="3">LMG 29894</strain>
    </source>
</reference>
<evidence type="ECO:0000259" key="1">
    <source>
        <dbReference type="Pfam" id="PF13302"/>
    </source>
</evidence>
<dbReference type="Pfam" id="PF13302">
    <property type="entry name" value="Acetyltransf_3"/>
    <property type="match status" value="1"/>
</dbReference>
<name>A0ABV8MUA3_9NEIS</name>
<dbReference type="InterPro" id="IPR000182">
    <property type="entry name" value="GNAT_dom"/>
</dbReference>
<dbReference type="GO" id="GO:0016746">
    <property type="term" value="F:acyltransferase activity"/>
    <property type="evidence" value="ECO:0007669"/>
    <property type="project" value="UniProtKB-KW"/>
</dbReference>
<keyword evidence="2" id="KW-0012">Acyltransferase</keyword>
<keyword evidence="3" id="KW-1185">Reference proteome</keyword>
<dbReference type="EC" id="2.3.-.-" evidence="2"/>
<dbReference type="InterPro" id="IPR016181">
    <property type="entry name" value="Acyl_CoA_acyltransferase"/>
</dbReference>
<organism evidence="2 3">
    <name type="scientific">Chitinimonas lacunae</name>
    <dbReference type="NCBI Taxonomy" id="1963018"/>
    <lineage>
        <taxon>Bacteria</taxon>
        <taxon>Pseudomonadati</taxon>
        <taxon>Pseudomonadota</taxon>
        <taxon>Betaproteobacteria</taxon>
        <taxon>Neisseriales</taxon>
        <taxon>Chitinibacteraceae</taxon>
        <taxon>Chitinimonas</taxon>
    </lineage>
</organism>